<dbReference type="Pfam" id="PF00084">
    <property type="entry name" value="Sushi"/>
    <property type="match status" value="1"/>
</dbReference>
<comment type="subcellular location">
    <subcellularLocation>
        <location evidence="1">Membrane</location>
        <topology evidence="1">Single-pass membrane protein</topology>
    </subcellularLocation>
</comment>
<dbReference type="RefSeq" id="XP_022089712.1">
    <property type="nucleotide sequence ID" value="XM_022234020.1"/>
</dbReference>
<dbReference type="KEGG" id="aplc:110978761"/>
<evidence type="ECO:0000259" key="12">
    <source>
        <dbReference type="PROSITE" id="PS50923"/>
    </source>
</evidence>
<dbReference type="PROSITE" id="PS50923">
    <property type="entry name" value="SUSHI"/>
    <property type="match status" value="1"/>
</dbReference>
<evidence type="ECO:0000256" key="1">
    <source>
        <dbReference type="ARBA" id="ARBA00004167"/>
    </source>
</evidence>
<evidence type="ECO:0000259" key="13">
    <source>
        <dbReference type="PROSITE" id="PS51212"/>
    </source>
</evidence>
<dbReference type="SMART" id="SM00032">
    <property type="entry name" value="CCP"/>
    <property type="match status" value="1"/>
</dbReference>
<evidence type="ECO:0000256" key="9">
    <source>
        <dbReference type="SAM" id="MobiDB-lite"/>
    </source>
</evidence>
<feature type="region of interest" description="Disordered" evidence="9">
    <location>
        <begin position="332"/>
        <end position="361"/>
    </location>
</feature>
<evidence type="ECO:0000256" key="11">
    <source>
        <dbReference type="SAM" id="SignalP"/>
    </source>
</evidence>
<dbReference type="Gene3D" id="2.10.70.10">
    <property type="entry name" value="Complement Module, domain 1"/>
    <property type="match status" value="1"/>
</dbReference>
<feature type="signal peptide" evidence="11">
    <location>
        <begin position="1"/>
        <end position="28"/>
    </location>
</feature>
<dbReference type="GeneID" id="110978761"/>
<dbReference type="PROSITE" id="PS51212">
    <property type="entry name" value="WSC"/>
    <property type="match status" value="1"/>
</dbReference>
<dbReference type="PANTHER" id="PTHR24269:SF16">
    <property type="entry name" value="PROTEIN SLG1"/>
    <property type="match status" value="1"/>
</dbReference>
<keyword evidence="14" id="KW-1185">Reference proteome</keyword>
<dbReference type="AlphaFoldDB" id="A0A8B7Y8Z9"/>
<reference evidence="15 16" key="1">
    <citation type="submission" date="2025-04" db="UniProtKB">
        <authorList>
            <consortium name="RefSeq"/>
        </authorList>
    </citation>
    <scope>IDENTIFICATION</scope>
</reference>
<evidence type="ECO:0000313" key="16">
    <source>
        <dbReference type="RefSeq" id="XP_022089713.1"/>
    </source>
</evidence>
<keyword evidence="6" id="KW-1015">Disulfide bond</keyword>
<feature type="transmembrane region" description="Helical" evidence="10">
    <location>
        <begin position="244"/>
        <end position="267"/>
    </location>
</feature>
<protein>
    <submittedName>
        <fullName evidence="15 16">Uncharacterized protein LOC110978761</fullName>
    </submittedName>
</protein>
<dbReference type="InterPro" id="IPR002889">
    <property type="entry name" value="WSC_carb-bd"/>
</dbReference>
<keyword evidence="8" id="KW-0768">Sushi</keyword>
<keyword evidence="2 10" id="KW-0812">Transmembrane</keyword>
<keyword evidence="3 11" id="KW-0732">Signal</keyword>
<keyword evidence="5 10" id="KW-0472">Membrane</keyword>
<dbReference type="CDD" id="cd00033">
    <property type="entry name" value="CCP"/>
    <property type="match status" value="1"/>
</dbReference>
<evidence type="ECO:0000256" key="10">
    <source>
        <dbReference type="SAM" id="Phobius"/>
    </source>
</evidence>
<feature type="chain" id="PRO_5044665518" evidence="11">
    <location>
        <begin position="29"/>
        <end position="408"/>
    </location>
</feature>
<dbReference type="GO" id="GO:0005886">
    <property type="term" value="C:plasma membrane"/>
    <property type="evidence" value="ECO:0007669"/>
    <property type="project" value="TreeGrafter"/>
</dbReference>
<dbReference type="SUPFAM" id="SSF57535">
    <property type="entry name" value="Complement control module/SCR domain"/>
    <property type="match status" value="1"/>
</dbReference>
<evidence type="ECO:0000313" key="14">
    <source>
        <dbReference type="Proteomes" id="UP000694845"/>
    </source>
</evidence>
<dbReference type="InterPro" id="IPR000436">
    <property type="entry name" value="Sushi_SCR_CCP_dom"/>
</dbReference>
<gene>
    <name evidence="15 16" type="primary">LOC110978761</name>
</gene>
<evidence type="ECO:0000256" key="3">
    <source>
        <dbReference type="ARBA" id="ARBA00022729"/>
    </source>
</evidence>
<dbReference type="Proteomes" id="UP000694845">
    <property type="component" value="Unplaced"/>
</dbReference>
<accession>A0A8B7Y8Z9</accession>
<evidence type="ECO:0000313" key="15">
    <source>
        <dbReference type="RefSeq" id="XP_022089712.1"/>
    </source>
</evidence>
<evidence type="ECO:0000256" key="2">
    <source>
        <dbReference type="ARBA" id="ARBA00022692"/>
    </source>
</evidence>
<proteinExistence type="predicted"/>
<dbReference type="RefSeq" id="XP_022089713.1">
    <property type="nucleotide sequence ID" value="XM_022234021.1"/>
</dbReference>
<evidence type="ECO:0000256" key="8">
    <source>
        <dbReference type="PROSITE-ProRule" id="PRU00302"/>
    </source>
</evidence>
<evidence type="ECO:0000256" key="6">
    <source>
        <dbReference type="ARBA" id="ARBA00023157"/>
    </source>
</evidence>
<dbReference type="OrthoDB" id="6064659at2759"/>
<dbReference type="PANTHER" id="PTHR24269">
    <property type="entry name" value="KREMEN PROTEIN"/>
    <property type="match status" value="1"/>
</dbReference>
<organism evidence="14 16">
    <name type="scientific">Acanthaster planci</name>
    <name type="common">Crown-of-thorns starfish</name>
    <dbReference type="NCBI Taxonomy" id="133434"/>
    <lineage>
        <taxon>Eukaryota</taxon>
        <taxon>Metazoa</taxon>
        <taxon>Echinodermata</taxon>
        <taxon>Eleutherozoa</taxon>
        <taxon>Asterozoa</taxon>
        <taxon>Asteroidea</taxon>
        <taxon>Valvatacea</taxon>
        <taxon>Valvatida</taxon>
        <taxon>Acanthasteridae</taxon>
        <taxon>Acanthaster</taxon>
    </lineage>
</organism>
<dbReference type="Pfam" id="PF01822">
    <property type="entry name" value="WSC"/>
    <property type="match status" value="1"/>
</dbReference>
<feature type="region of interest" description="Disordered" evidence="9">
    <location>
        <begin position="212"/>
        <end position="239"/>
    </location>
</feature>
<dbReference type="InterPro" id="IPR051836">
    <property type="entry name" value="Kremen_rcpt"/>
</dbReference>
<evidence type="ECO:0000256" key="5">
    <source>
        <dbReference type="ARBA" id="ARBA00023136"/>
    </source>
</evidence>
<keyword evidence="7" id="KW-0325">Glycoprotein</keyword>
<dbReference type="InterPro" id="IPR035976">
    <property type="entry name" value="Sushi/SCR/CCP_sf"/>
</dbReference>
<evidence type="ECO:0000256" key="7">
    <source>
        <dbReference type="ARBA" id="ARBA00023180"/>
    </source>
</evidence>
<feature type="domain" description="WSC" evidence="13">
    <location>
        <begin position="31"/>
        <end position="128"/>
    </location>
</feature>
<feature type="domain" description="Sushi" evidence="12">
    <location>
        <begin position="144"/>
        <end position="203"/>
    </location>
</feature>
<name>A0A8B7Y8Z9_ACAPL</name>
<keyword evidence="4 10" id="KW-1133">Transmembrane helix</keyword>
<dbReference type="SMART" id="SM00321">
    <property type="entry name" value="WSC"/>
    <property type="match status" value="1"/>
</dbReference>
<feature type="compositionally biased region" description="Basic and acidic residues" evidence="9">
    <location>
        <begin position="336"/>
        <end position="347"/>
    </location>
</feature>
<comment type="caution">
    <text evidence="8">Lacks conserved residue(s) required for the propagation of feature annotation.</text>
</comment>
<dbReference type="OMA" id="WVENTIY"/>
<feature type="compositionally biased region" description="Polar residues" evidence="9">
    <location>
        <begin position="212"/>
        <end position="224"/>
    </location>
</feature>
<evidence type="ECO:0000256" key="4">
    <source>
        <dbReference type="ARBA" id="ARBA00022989"/>
    </source>
</evidence>
<sequence length="408" mass="45169">MKRGAMFTSLRVLQWGMTFQLMLFLSEQGNVPGYLGCFGDSSDRVLPVGPGVDGEKQSVEWCFRYCLEDGSTQYKYAGLEYASECFCGNDDDNDKYEEKPDSDCDHMCRGNTDQFCGGYWRISVYKISQGVCSNDIGPPDNGNHTINNPRSLSYNLNNFKFFGTRVDFSCDVGYTLHGASSIECIDTGFNNVTWSESVPSCEVPTTVPSTTFQSSTVATTPSSTRFKRDTPGPNNPNTGKLKTATIIGISVGAGVVIGLVLSAIFLWKKRRYTRKKRPHVTLAKTGDRYTNNAYGLPETVSQSVSNQVNAPVYSTVIQQKSHYDDVYTTPDVVTSTRKEEEPPRPSRDVNVGSASPDHENGWVENTVYECESFPVDTRPINDTGGQTNAQPPLTIDMKPGWVENTIYE</sequence>